<feature type="transmembrane region" description="Helical" evidence="5">
    <location>
        <begin position="49"/>
        <end position="70"/>
    </location>
</feature>
<keyword evidence="4 5" id="KW-0472">Membrane</keyword>
<dbReference type="SUPFAM" id="SSF103473">
    <property type="entry name" value="MFS general substrate transporter"/>
    <property type="match status" value="1"/>
</dbReference>
<feature type="transmembrane region" description="Helical" evidence="5">
    <location>
        <begin position="136"/>
        <end position="159"/>
    </location>
</feature>
<evidence type="ECO:0000256" key="3">
    <source>
        <dbReference type="ARBA" id="ARBA00022989"/>
    </source>
</evidence>
<comment type="subcellular location">
    <subcellularLocation>
        <location evidence="1">Cell membrane</location>
        <topology evidence="1">Multi-pass membrane protein</topology>
    </subcellularLocation>
</comment>
<keyword evidence="2 5" id="KW-0812">Transmembrane</keyword>
<feature type="transmembrane region" description="Helical" evidence="5">
    <location>
        <begin position="337"/>
        <end position="364"/>
    </location>
</feature>
<accession>A0ABN2PIV8</accession>
<name>A0ABN2PIV8_9MICO</name>
<evidence type="ECO:0000256" key="5">
    <source>
        <dbReference type="SAM" id="Phobius"/>
    </source>
</evidence>
<feature type="transmembrane region" description="Helical" evidence="5">
    <location>
        <begin position="171"/>
        <end position="190"/>
    </location>
</feature>
<keyword evidence="3 5" id="KW-1133">Transmembrane helix</keyword>
<gene>
    <name evidence="7" type="ORF">GCM10009775_10990</name>
</gene>
<dbReference type="PANTHER" id="PTHR23523">
    <property type="match status" value="1"/>
</dbReference>
<feature type="transmembrane region" description="Helical" evidence="5">
    <location>
        <begin position="252"/>
        <end position="271"/>
    </location>
</feature>
<evidence type="ECO:0000313" key="8">
    <source>
        <dbReference type="Proteomes" id="UP001501343"/>
    </source>
</evidence>
<dbReference type="EMBL" id="BAAAOF010000002">
    <property type="protein sequence ID" value="GAA1920213.1"/>
    <property type="molecule type" value="Genomic_DNA"/>
</dbReference>
<dbReference type="InterPro" id="IPR052524">
    <property type="entry name" value="MFS_Cyanate_Porter"/>
</dbReference>
<dbReference type="PANTHER" id="PTHR23523:SF2">
    <property type="entry name" value="2-NITROIMIDAZOLE TRANSPORTER"/>
    <property type="match status" value="1"/>
</dbReference>
<dbReference type="InterPro" id="IPR036259">
    <property type="entry name" value="MFS_trans_sf"/>
</dbReference>
<feature type="transmembrane region" description="Helical" evidence="5">
    <location>
        <begin position="211"/>
        <end position="232"/>
    </location>
</feature>
<evidence type="ECO:0000259" key="6">
    <source>
        <dbReference type="PROSITE" id="PS50850"/>
    </source>
</evidence>
<dbReference type="RefSeq" id="WP_248146217.1">
    <property type="nucleotide sequence ID" value="NZ_BAAAOF010000002.1"/>
</dbReference>
<keyword evidence="8" id="KW-1185">Reference proteome</keyword>
<dbReference type="PROSITE" id="PS50850">
    <property type="entry name" value="MFS"/>
    <property type="match status" value="1"/>
</dbReference>
<feature type="transmembrane region" description="Helical" evidence="5">
    <location>
        <begin position="82"/>
        <end position="100"/>
    </location>
</feature>
<feature type="transmembrane region" description="Helical" evidence="5">
    <location>
        <begin position="308"/>
        <end position="330"/>
    </location>
</feature>
<evidence type="ECO:0000256" key="2">
    <source>
        <dbReference type="ARBA" id="ARBA00022692"/>
    </source>
</evidence>
<proteinExistence type="predicted"/>
<protein>
    <submittedName>
        <fullName evidence="7">MFS transporter</fullName>
    </submittedName>
</protein>
<feature type="transmembrane region" description="Helical" evidence="5">
    <location>
        <begin position="106"/>
        <end position="124"/>
    </location>
</feature>
<dbReference type="InterPro" id="IPR011701">
    <property type="entry name" value="MFS"/>
</dbReference>
<feature type="domain" description="Major facilitator superfamily (MFS) profile" evidence="6">
    <location>
        <begin position="14"/>
        <end position="395"/>
    </location>
</feature>
<dbReference type="Gene3D" id="1.20.1250.20">
    <property type="entry name" value="MFS general substrate transporter like domains"/>
    <property type="match status" value="2"/>
</dbReference>
<evidence type="ECO:0000313" key="7">
    <source>
        <dbReference type="EMBL" id="GAA1920213.1"/>
    </source>
</evidence>
<feature type="transmembrane region" description="Helical" evidence="5">
    <location>
        <begin position="370"/>
        <end position="391"/>
    </location>
</feature>
<comment type="caution">
    <text evidence="7">The sequence shown here is derived from an EMBL/GenBank/DDBJ whole genome shotgun (WGS) entry which is preliminary data.</text>
</comment>
<sequence length="408" mass="42680">MSSTPARPFWQGRALAVVGIVLFAFSLRSAVASLSPVLGEISADFAMPAAVVGLIGTAPPVCYAVFGILTPALERRFGLERLAIAAMVVATIGLIARGLAVDSLTLLGATALIFAAVGVGNILLPPLVKKYFPDRIGLMTTIYSTTMAVSTFLPPLVAVPVADASSWRVSLGLWAVFAVVAMIPWITLLVRERGGADVDIESANPRVFGRLWRLPLAWALVVGFAMSGSIAYTSFAWLPKILVDIAGVTPVAAGALLSLFAAMGLPASLLVPLLVQRYDATRAVIGVGVVAGFAGIAGLLFAPQAAPWLWVALLGTAPLLFPLTLVLLGLRTRTHEGAVALSGFVQSVGYAIVALFPVGIGILHDRTGSWTAPLVVLAVVVAAAIPAGFVISRPHTVEDEWERRHGTW</sequence>
<feature type="transmembrane region" description="Helical" evidence="5">
    <location>
        <begin position="283"/>
        <end position="302"/>
    </location>
</feature>
<dbReference type="InterPro" id="IPR020846">
    <property type="entry name" value="MFS_dom"/>
</dbReference>
<evidence type="ECO:0000256" key="4">
    <source>
        <dbReference type="ARBA" id="ARBA00023136"/>
    </source>
</evidence>
<organism evidence="7 8">
    <name type="scientific">Microbacterium aoyamense</name>
    <dbReference type="NCBI Taxonomy" id="344166"/>
    <lineage>
        <taxon>Bacteria</taxon>
        <taxon>Bacillati</taxon>
        <taxon>Actinomycetota</taxon>
        <taxon>Actinomycetes</taxon>
        <taxon>Micrococcales</taxon>
        <taxon>Microbacteriaceae</taxon>
        <taxon>Microbacterium</taxon>
    </lineage>
</organism>
<reference evidence="7 8" key="1">
    <citation type="journal article" date="2019" name="Int. J. Syst. Evol. Microbiol.">
        <title>The Global Catalogue of Microorganisms (GCM) 10K type strain sequencing project: providing services to taxonomists for standard genome sequencing and annotation.</title>
        <authorList>
            <consortium name="The Broad Institute Genomics Platform"/>
            <consortium name="The Broad Institute Genome Sequencing Center for Infectious Disease"/>
            <person name="Wu L."/>
            <person name="Ma J."/>
        </authorList>
    </citation>
    <scope>NUCLEOTIDE SEQUENCE [LARGE SCALE GENOMIC DNA]</scope>
    <source>
        <strain evidence="7 8">JCM 14900</strain>
    </source>
</reference>
<evidence type="ECO:0000256" key="1">
    <source>
        <dbReference type="ARBA" id="ARBA00004651"/>
    </source>
</evidence>
<dbReference type="Proteomes" id="UP001501343">
    <property type="component" value="Unassembled WGS sequence"/>
</dbReference>
<dbReference type="Pfam" id="PF07690">
    <property type="entry name" value="MFS_1"/>
    <property type="match status" value="1"/>
</dbReference>